<dbReference type="Pfam" id="PF12741">
    <property type="entry name" value="SusD-like"/>
    <property type="match status" value="1"/>
</dbReference>
<comment type="caution">
    <text evidence="2">The sequence shown here is derived from an EMBL/GenBank/DDBJ whole genome shotgun (WGS) entry which is preliminary data.</text>
</comment>
<dbReference type="Gene3D" id="1.25.40.390">
    <property type="match status" value="1"/>
</dbReference>
<dbReference type="AlphaFoldDB" id="A0A840CPK0"/>
<organism evidence="2 3">
    <name type="scientific">Dysgonomonas hofstadii</name>
    <dbReference type="NCBI Taxonomy" id="637886"/>
    <lineage>
        <taxon>Bacteria</taxon>
        <taxon>Pseudomonadati</taxon>
        <taxon>Bacteroidota</taxon>
        <taxon>Bacteroidia</taxon>
        <taxon>Bacteroidales</taxon>
        <taxon>Dysgonomonadaceae</taxon>
        <taxon>Dysgonomonas</taxon>
    </lineage>
</organism>
<sequence length="528" mass="58566">MKQYKFKTILTAVVLSFAVLFTPSCTGDFDNLNLHPTNPTEDDLTESERLGSLFSSLIATMHYAQENRNQMVDQMIGNQYGGYMVTTNNWQGTNFGTFNPATDWVDYPFKTIMVDFNSNFIKVKNVTESKGYIYGWASILRVATMLRVTDIYGPIPYSKIGLVDSDAIEYDNVQDLYHNMIADLDNSIAVLKSYLAESPSESPLAEYDIVYKGDFSRWLKLANSLKLRLAVRIALVDTEYAKQAITEAIAGGPIEANADNAFIPTQDNPYYKASHSWGDLAINATLSSFMNGYSDPRAPVYMTLCSYGSTYRGVRMGIENINKSRYSNSTYFSKPAFTADSPLLVYCAAETAFLKAEAVLRGWIAGSDAQAKNFYEEGISLSMEQHGVTIGSYLTGTTSPQAYSDPYSSGNNVSVSSPITVSWTDAGTASNTKLEKIITQKWLANYPLGLESWSDHRRTGFPQFFPAVNNLGSSGFIGTVTNTSSRMVRRLPFPQSQYQGNNENVQKAIQMLGGDDVANTDLWWAKKP</sequence>
<dbReference type="RefSeq" id="WP_183305432.1">
    <property type="nucleotide sequence ID" value="NZ_JACIEP010000001.1"/>
</dbReference>
<evidence type="ECO:0000256" key="1">
    <source>
        <dbReference type="SAM" id="SignalP"/>
    </source>
</evidence>
<evidence type="ECO:0000313" key="3">
    <source>
        <dbReference type="Proteomes" id="UP000555103"/>
    </source>
</evidence>
<proteinExistence type="predicted"/>
<gene>
    <name evidence="2" type="ORF">GGR21_000387</name>
</gene>
<feature type="signal peptide" evidence="1">
    <location>
        <begin position="1"/>
        <end position="26"/>
    </location>
</feature>
<evidence type="ECO:0000313" key="2">
    <source>
        <dbReference type="EMBL" id="MBB4034502.1"/>
    </source>
</evidence>
<dbReference type="Proteomes" id="UP000555103">
    <property type="component" value="Unassembled WGS sequence"/>
</dbReference>
<keyword evidence="3" id="KW-1185">Reference proteome</keyword>
<feature type="chain" id="PRO_5032946991" description="Susd and RagB outer membrane lipoprotein" evidence="1">
    <location>
        <begin position="27"/>
        <end position="528"/>
    </location>
</feature>
<keyword evidence="1" id="KW-0732">Signal</keyword>
<dbReference type="InterPro" id="IPR011990">
    <property type="entry name" value="TPR-like_helical_dom_sf"/>
</dbReference>
<reference evidence="2 3" key="1">
    <citation type="submission" date="2020-08" db="EMBL/GenBank/DDBJ databases">
        <title>Genomic Encyclopedia of Type Strains, Phase IV (KMG-IV): sequencing the most valuable type-strain genomes for metagenomic binning, comparative biology and taxonomic classification.</title>
        <authorList>
            <person name="Goeker M."/>
        </authorList>
    </citation>
    <scope>NUCLEOTIDE SEQUENCE [LARGE SCALE GENOMIC DNA]</scope>
    <source>
        <strain evidence="2 3">DSM 104969</strain>
    </source>
</reference>
<protein>
    <recommendedName>
        <fullName evidence="4">Susd and RagB outer membrane lipoprotein</fullName>
    </recommendedName>
</protein>
<evidence type="ECO:0008006" key="4">
    <source>
        <dbReference type="Google" id="ProtNLM"/>
    </source>
</evidence>
<dbReference type="EMBL" id="JACIEP010000001">
    <property type="protein sequence ID" value="MBB4034502.1"/>
    <property type="molecule type" value="Genomic_DNA"/>
</dbReference>
<name>A0A840CPK0_9BACT</name>
<accession>A0A840CPK0</accession>
<dbReference type="InterPro" id="IPR024302">
    <property type="entry name" value="SusD-like"/>
</dbReference>
<dbReference type="SUPFAM" id="SSF48452">
    <property type="entry name" value="TPR-like"/>
    <property type="match status" value="1"/>
</dbReference>